<dbReference type="EMBL" id="LCTV02000005">
    <property type="protein sequence ID" value="PRQ75197.1"/>
    <property type="molecule type" value="Genomic_DNA"/>
</dbReference>
<dbReference type="Proteomes" id="UP000199069">
    <property type="component" value="Unassembled WGS sequence"/>
</dbReference>
<evidence type="ECO:0000313" key="1">
    <source>
        <dbReference type="EMBL" id="CTR07007.1"/>
    </source>
</evidence>
<dbReference type="EMBL" id="CWKI01000005">
    <property type="protein sequence ID" value="CTR07007.1"/>
    <property type="molecule type" value="Genomic_DNA"/>
</dbReference>
<accession>A0A0K3CEL5</accession>
<reference evidence="1 3" key="1">
    <citation type="submission" date="2015-07" db="EMBL/GenBank/DDBJ databases">
        <authorList>
            <person name="Cajimat M.N.B."/>
            <person name="Milazzo M.L."/>
            <person name="Fulhorst C.F."/>
        </authorList>
    </citation>
    <scope>NUCLEOTIDE SEQUENCE [LARGE SCALE GENOMIC DNA]</scope>
    <source>
        <strain evidence="1">Single colony</strain>
    </source>
</reference>
<proteinExistence type="predicted"/>
<dbReference type="PANTHER" id="PTHR14097:SF8">
    <property type="entry name" value="NAD(P)-BINDING DOMAIN-CONTAINING PROTEIN"/>
    <property type="match status" value="1"/>
</dbReference>
<dbReference type="AlphaFoldDB" id="A0A0K3CEL5"/>
<dbReference type="InterPro" id="IPR036291">
    <property type="entry name" value="NAD(P)-bd_dom_sf"/>
</dbReference>
<dbReference type="OrthoDB" id="9975943at2759"/>
<dbReference type="Proteomes" id="UP000239560">
    <property type="component" value="Unassembled WGS sequence"/>
</dbReference>
<keyword evidence="3" id="KW-1185">Reference proteome</keyword>
<dbReference type="SUPFAM" id="SSF51735">
    <property type="entry name" value="NAD(P)-binding Rossmann-fold domains"/>
    <property type="match status" value="1"/>
</dbReference>
<evidence type="ECO:0000313" key="2">
    <source>
        <dbReference type="EMBL" id="PRQ75197.1"/>
    </source>
</evidence>
<dbReference type="Gene3D" id="3.40.50.720">
    <property type="entry name" value="NAD(P)-binding Rossmann-like Domain"/>
    <property type="match status" value="1"/>
</dbReference>
<reference evidence="2 4" key="2">
    <citation type="journal article" date="2018" name="Elife">
        <title>Functional genomics of lipid metabolism in the oleaginous yeast Rhodosporidium toruloides.</title>
        <authorList>
            <person name="Coradetti S.T."/>
            <person name="Pinel D."/>
            <person name="Geiselman G."/>
            <person name="Ito M."/>
            <person name="Mondo S."/>
            <person name="Reilly M.C."/>
            <person name="Cheng Y.F."/>
            <person name="Bauer S."/>
            <person name="Grigoriev I."/>
            <person name="Gladden J.M."/>
            <person name="Simmons B.A."/>
            <person name="Brem R."/>
            <person name="Arkin A.P."/>
            <person name="Skerker J.M."/>
        </authorList>
    </citation>
    <scope>NUCLEOTIDE SEQUENCE [LARGE SCALE GENOMIC DNA]</scope>
    <source>
        <strain evidence="2 4">NBRC 0880</strain>
    </source>
</reference>
<protein>
    <submittedName>
        <fullName evidence="1">BY PROTMAP: gi|342320983|gb|EGU12921.1| putative Nucleoside-diphosphate-sugar epimerase [Rhodotorula glutinis ATCC 204091]</fullName>
    </submittedName>
</protein>
<name>A0A0K3CEL5_RHOTO</name>
<dbReference type="PANTHER" id="PTHR14097">
    <property type="entry name" value="OXIDOREDUCTASE HTATIP2"/>
    <property type="match status" value="1"/>
</dbReference>
<dbReference type="STRING" id="5286.A0A0K3CEL5"/>
<organism evidence="1 3">
    <name type="scientific">Rhodotorula toruloides</name>
    <name type="common">Yeast</name>
    <name type="synonym">Rhodosporidium toruloides</name>
    <dbReference type="NCBI Taxonomy" id="5286"/>
    <lineage>
        <taxon>Eukaryota</taxon>
        <taxon>Fungi</taxon>
        <taxon>Dikarya</taxon>
        <taxon>Basidiomycota</taxon>
        <taxon>Pucciniomycotina</taxon>
        <taxon>Microbotryomycetes</taxon>
        <taxon>Sporidiobolales</taxon>
        <taxon>Sporidiobolaceae</taxon>
        <taxon>Rhodotorula</taxon>
    </lineage>
</organism>
<evidence type="ECO:0000313" key="4">
    <source>
        <dbReference type="Proteomes" id="UP000239560"/>
    </source>
</evidence>
<evidence type="ECO:0000313" key="3">
    <source>
        <dbReference type="Proteomes" id="UP000199069"/>
    </source>
</evidence>
<sequence>MRLILTGATGNAGADVLREALRDSRITAVTVLSRRPLPPRINPDPPNPKLRVILHEDFTTYPPSLLNQLEGHSACIWALGVSSNGQTEENYKRITVEYPIAAAKAFAGLKKEGEGEGEGEGKFVFAYLSGMGADQREGKARAMFGRIKGDAERQLAQLPSSGYPSLATYSFHPAGILSSSPDPEASLAYNRPFLQSVFRTLGRVFPSIATDAPVLARAMIEAALRGGNGSIEGWEGKGKVGNEGVFENADIKRLAEETPIE</sequence>
<gene>
    <name evidence="1" type="primary">FGENESH: predicted gene_5.413</name>
    <name evidence="2" type="ORF">AAT19DRAFT_14219</name>
    <name evidence="1" type="ORF">BN2166_0028680</name>
</gene>